<comment type="caution">
    <text evidence="2">The sequence shown here is derived from an EMBL/GenBank/DDBJ whole genome shotgun (WGS) entry which is preliminary data.</text>
</comment>
<keyword evidence="1" id="KW-1133">Transmembrane helix</keyword>
<keyword evidence="1" id="KW-0812">Transmembrane</keyword>
<protein>
    <submittedName>
        <fullName evidence="2">Uncharacterized protein</fullName>
    </submittedName>
</protein>
<keyword evidence="3" id="KW-1185">Reference proteome</keyword>
<dbReference type="AlphaFoldDB" id="A0A370QJC1"/>
<name>A0A370QJC1_9FLAO</name>
<proteinExistence type="predicted"/>
<evidence type="ECO:0000313" key="2">
    <source>
        <dbReference type="EMBL" id="RDK88446.1"/>
    </source>
</evidence>
<evidence type="ECO:0000256" key="1">
    <source>
        <dbReference type="SAM" id="Phobius"/>
    </source>
</evidence>
<organism evidence="2 3">
    <name type="scientific">Marinirhabdus gelatinilytica</name>
    <dbReference type="NCBI Taxonomy" id="1703343"/>
    <lineage>
        <taxon>Bacteria</taxon>
        <taxon>Pseudomonadati</taxon>
        <taxon>Bacteroidota</taxon>
        <taxon>Flavobacteriia</taxon>
        <taxon>Flavobacteriales</taxon>
        <taxon>Flavobacteriaceae</taxon>
    </lineage>
</organism>
<keyword evidence="1" id="KW-0472">Membrane</keyword>
<gene>
    <name evidence="2" type="ORF">C8D94_101318</name>
</gene>
<sequence length="148" mass="17429">MSEGKAILYVAGTILLLFVGLYRYYVSQKLKRIAKNRPSLHKFEYIKKMEAQDFSYKITDEVYDAIQMRIKVENFDLYPEDDLLNLFKIDTLQAENLIDNLLDELDLVPPSEETYKQIFKENRSIVNSIYILKLLHKCKNKSDTKPVL</sequence>
<reference evidence="2 3" key="1">
    <citation type="submission" date="2018-07" db="EMBL/GenBank/DDBJ databases">
        <title>Genomic Encyclopedia of Type Strains, Phase IV (KMG-IV): sequencing the most valuable type-strain genomes for metagenomic binning, comparative biology and taxonomic classification.</title>
        <authorList>
            <person name="Goeker M."/>
        </authorList>
    </citation>
    <scope>NUCLEOTIDE SEQUENCE [LARGE SCALE GENOMIC DNA]</scope>
    <source>
        <strain evidence="2 3">DSM 101478</strain>
    </source>
</reference>
<feature type="transmembrane region" description="Helical" evidence="1">
    <location>
        <begin position="6"/>
        <end position="25"/>
    </location>
</feature>
<dbReference type="Proteomes" id="UP000255317">
    <property type="component" value="Unassembled WGS sequence"/>
</dbReference>
<dbReference type="EMBL" id="QRAO01000001">
    <property type="protein sequence ID" value="RDK88446.1"/>
    <property type="molecule type" value="Genomic_DNA"/>
</dbReference>
<accession>A0A370QJC1</accession>
<evidence type="ECO:0000313" key="3">
    <source>
        <dbReference type="Proteomes" id="UP000255317"/>
    </source>
</evidence>